<dbReference type="SUPFAM" id="SSF55469">
    <property type="entry name" value="FMN-dependent nitroreductase-like"/>
    <property type="match status" value="1"/>
</dbReference>
<sequence>MSNTDMKEIIKVRREVMKEQDTENITSDQALGLPQPSIANEKKSDMVIELPNSYESVVVNNNFMEVLNNRTSKRKYSEEIISLLELAYLLWSTQGVKKVIGKERKATMRTVASAGARHPFETYLFVNRVEGLKPGLYHYLALEHKLEYLGEVKDQTAKVTEAFGDQEFFATAPVGFVWTVVPYRSEWRYTVNAQKYALLDAGHVCQNLYLAAESIGCGACAIGAYEQDLADKLLGLSSEPTSEKENEFVVYAASVGKLPNE</sequence>
<dbReference type="Pfam" id="PF00881">
    <property type="entry name" value="Nitroreductase"/>
    <property type="match status" value="1"/>
</dbReference>
<evidence type="ECO:0000259" key="1">
    <source>
        <dbReference type="Pfam" id="PF00881"/>
    </source>
</evidence>
<organism evidence="2 3">
    <name type="scientific">Anaerocolumna cellulosilytica</name>
    <dbReference type="NCBI Taxonomy" id="433286"/>
    <lineage>
        <taxon>Bacteria</taxon>
        <taxon>Bacillati</taxon>
        <taxon>Bacillota</taxon>
        <taxon>Clostridia</taxon>
        <taxon>Lachnospirales</taxon>
        <taxon>Lachnospiraceae</taxon>
        <taxon>Anaerocolumna</taxon>
    </lineage>
</organism>
<dbReference type="InterPro" id="IPR052544">
    <property type="entry name" value="Bacteriocin_Proc_Enz"/>
</dbReference>
<dbReference type="Gene3D" id="3.40.109.10">
    <property type="entry name" value="NADH Oxidase"/>
    <property type="match status" value="1"/>
</dbReference>
<reference evidence="2 3" key="1">
    <citation type="journal article" date="2016" name="Int. J. Syst. Evol. Microbiol.">
        <title>Descriptions of Anaerotaenia torta gen. nov., sp. nov. and Anaerocolumna cellulosilytica gen. nov., sp. nov. isolated from a methanogenic reactor of cattle waste.</title>
        <authorList>
            <person name="Uek A."/>
            <person name="Ohtaki Y."/>
            <person name="Kaku N."/>
            <person name="Ueki K."/>
        </authorList>
    </citation>
    <scope>NUCLEOTIDE SEQUENCE [LARGE SCALE GENOMIC DNA]</scope>
    <source>
        <strain evidence="2 3">SN021</strain>
    </source>
</reference>
<dbReference type="RefSeq" id="WP_243167799.1">
    <property type="nucleotide sequence ID" value="NZ_AP023367.1"/>
</dbReference>
<keyword evidence="3" id="KW-1185">Reference proteome</keyword>
<feature type="domain" description="Nitroreductase" evidence="1">
    <location>
        <begin position="69"/>
        <end position="256"/>
    </location>
</feature>
<dbReference type="KEGG" id="acel:acsn021_16700"/>
<name>A0A6S6R4U5_9FIRM</name>
<dbReference type="InterPro" id="IPR000415">
    <property type="entry name" value="Nitroreductase-like"/>
</dbReference>
<dbReference type="AlphaFoldDB" id="A0A6S6R4U5"/>
<dbReference type="GO" id="GO:0016491">
    <property type="term" value="F:oxidoreductase activity"/>
    <property type="evidence" value="ECO:0007669"/>
    <property type="project" value="InterPro"/>
</dbReference>
<dbReference type="Proteomes" id="UP000515561">
    <property type="component" value="Chromosome"/>
</dbReference>
<dbReference type="EMBL" id="AP023367">
    <property type="protein sequence ID" value="BCJ94101.1"/>
    <property type="molecule type" value="Genomic_DNA"/>
</dbReference>
<proteinExistence type="predicted"/>
<gene>
    <name evidence="2" type="ORF">acsn021_16700</name>
</gene>
<dbReference type="PANTHER" id="PTHR43745">
    <property type="entry name" value="NITROREDUCTASE MJ1384-RELATED"/>
    <property type="match status" value="1"/>
</dbReference>
<dbReference type="CDD" id="cd02142">
    <property type="entry name" value="McbC_SagB-like_oxidoreductase"/>
    <property type="match status" value="1"/>
</dbReference>
<dbReference type="PANTHER" id="PTHR43745:SF2">
    <property type="entry name" value="NITROREDUCTASE MJ1384-RELATED"/>
    <property type="match status" value="1"/>
</dbReference>
<dbReference type="InterPro" id="IPR020051">
    <property type="entry name" value="SagB-type_dehydrogenase"/>
</dbReference>
<evidence type="ECO:0000313" key="2">
    <source>
        <dbReference type="EMBL" id="BCJ94101.1"/>
    </source>
</evidence>
<evidence type="ECO:0000313" key="3">
    <source>
        <dbReference type="Proteomes" id="UP000515561"/>
    </source>
</evidence>
<dbReference type="NCBIfam" id="TIGR03605">
    <property type="entry name" value="antibiot_sagB"/>
    <property type="match status" value="1"/>
</dbReference>
<dbReference type="InterPro" id="IPR029479">
    <property type="entry name" value="Nitroreductase"/>
</dbReference>
<protein>
    <submittedName>
        <fullName evidence="2">Thioester oxidase</fullName>
    </submittedName>
</protein>
<accession>A0A6S6R4U5</accession>